<reference evidence="4" key="3">
    <citation type="submission" date="2015-06" db="UniProtKB">
        <authorList>
            <consortium name="EnsemblMetazoa"/>
        </authorList>
    </citation>
    <scope>IDENTIFICATION</scope>
</reference>
<dbReference type="InterPro" id="IPR018378">
    <property type="entry name" value="C-type_lectin_CS"/>
</dbReference>
<dbReference type="EnsemblMetazoa" id="HelroT182017">
    <property type="protein sequence ID" value="HelroP182017"/>
    <property type="gene ID" value="HelroG182017"/>
</dbReference>
<dbReference type="CDD" id="cd00037">
    <property type="entry name" value="CLECT"/>
    <property type="match status" value="1"/>
</dbReference>
<dbReference type="CTD" id="20208315"/>
<dbReference type="KEGG" id="hro:HELRODRAFT_182017"/>
<dbReference type="Proteomes" id="UP000015101">
    <property type="component" value="Unassembled WGS sequence"/>
</dbReference>
<dbReference type="InParanoid" id="T1FHL6"/>
<dbReference type="GO" id="GO:0030246">
    <property type="term" value="F:carbohydrate binding"/>
    <property type="evidence" value="ECO:0000318"/>
    <property type="project" value="GO_Central"/>
</dbReference>
<accession>T1FHL6</accession>
<protein>
    <recommendedName>
        <fullName evidence="2">C-type lectin domain-containing protein</fullName>
    </recommendedName>
</protein>
<dbReference type="AlphaFoldDB" id="T1FHL6"/>
<dbReference type="EMBL" id="KB097694">
    <property type="protein sequence ID" value="ESN91842.1"/>
    <property type="molecule type" value="Genomic_DNA"/>
</dbReference>
<name>T1FHL6_HELRO</name>
<dbReference type="GeneID" id="20208315"/>
<dbReference type="GO" id="GO:0009897">
    <property type="term" value="C:external side of plasma membrane"/>
    <property type="evidence" value="ECO:0000318"/>
    <property type="project" value="GO_Central"/>
</dbReference>
<dbReference type="PROSITE" id="PS00615">
    <property type="entry name" value="C_TYPE_LECTIN_1"/>
    <property type="match status" value="1"/>
</dbReference>
<dbReference type="SMART" id="SM00034">
    <property type="entry name" value="CLECT"/>
    <property type="match status" value="1"/>
</dbReference>
<dbReference type="GO" id="GO:0006955">
    <property type="term" value="P:immune response"/>
    <property type="evidence" value="ECO:0000318"/>
    <property type="project" value="GO_Central"/>
</dbReference>
<dbReference type="InterPro" id="IPR016187">
    <property type="entry name" value="CTDL_fold"/>
</dbReference>
<dbReference type="Gene3D" id="3.50.4.10">
    <property type="entry name" value="Hepatocyte Growth Factor"/>
    <property type="match status" value="1"/>
</dbReference>
<dbReference type="HOGENOM" id="CLU_079730_0_0_1"/>
<proteinExistence type="predicted"/>
<keyword evidence="5" id="KW-1185">Reference proteome</keyword>
<evidence type="ECO:0000313" key="3">
    <source>
        <dbReference type="EMBL" id="ESN91842.1"/>
    </source>
</evidence>
<evidence type="ECO:0000313" key="5">
    <source>
        <dbReference type="Proteomes" id="UP000015101"/>
    </source>
</evidence>
<reference evidence="5" key="1">
    <citation type="submission" date="2012-12" db="EMBL/GenBank/DDBJ databases">
        <authorList>
            <person name="Hellsten U."/>
            <person name="Grimwood J."/>
            <person name="Chapman J.A."/>
            <person name="Shapiro H."/>
            <person name="Aerts A."/>
            <person name="Otillar R.P."/>
            <person name="Terry A.Y."/>
            <person name="Boore J.L."/>
            <person name="Simakov O."/>
            <person name="Marletaz F."/>
            <person name="Cho S.-J."/>
            <person name="Edsinger-Gonzales E."/>
            <person name="Havlak P."/>
            <person name="Kuo D.-H."/>
            <person name="Larsson T."/>
            <person name="Lv J."/>
            <person name="Arendt D."/>
            <person name="Savage R."/>
            <person name="Osoegawa K."/>
            <person name="de Jong P."/>
            <person name="Lindberg D.R."/>
            <person name="Seaver E.C."/>
            <person name="Weisblat D.A."/>
            <person name="Putnam N.H."/>
            <person name="Grigoriev I.V."/>
            <person name="Rokhsar D.S."/>
        </authorList>
    </citation>
    <scope>NUCLEOTIDE SEQUENCE</scope>
</reference>
<feature type="domain" description="C-type lectin" evidence="2">
    <location>
        <begin position="128"/>
        <end position="261"/>
    </location>
</feature>
<gene>
    <name evidence="4" type="primary">20208315</name>
    <name evidence="3" type="ORF">HELRODRAFT_182017</name>
</gene>
<evidence type="ECO:0000259" key="2">
    <source>
        <dbReference type="PROSITE" id="PS50041"/>
    </source>
</evidence>
<dbReference type="InterPro" id="IPR001304">
    <property type="entry name" value="C-type_lectin-like"/>
</dbReference>
<reference evidence="3 5" key="2">
    <citation type="journal article" date="2013" name="Nature">
        <title>Insights into bilaterian evolution from three spiralian genomes.</title>
        <authorList>
            <person name="Simakov O."/>
            <person name="Marletaz F."/>
            <person name="Cho S.J."/>
            <person name="Edsinger-Gonzales E."/>
            <person name="Havlak P."/>
            <person name="Hellsten U."/>
            <person name="Kuo D.H."/>
            <person name="Larsson T."/>
            <person name="Lv J."/>
            <person name="Arendt D."/>
            <person name="Savage R."/>
            <person name="Osoegawa K."/>
            <person name="de Jong P."/>
            <person name="Grimwood J."/>
            <person name="Chapman J.A."/>
            <person name="Shapiro H."/>
            <person name="Aerts A."/>
            <person name="Otillar R.P."/>
            <person name="Terry A.Y."/>
            <person name="Boore J.L."/>
            <person name="Grigoriev I.V."/>
            <person name="Lindberg D.R."/>
            <person name="Seaver E.C."/>
            <person name="Weisblat D.A."/>
            <person name="Putnam N.H."/>
            <person name="Rokhsar D.S."/>
        </authorList>
    </citation>
    <scope>NUCLEOTIDE SEQUENCE</scope>
</reference>
<keyword evidence="1" id="KW-1015">Disulfide bond</keyword>
<organism evidence="4 5">
    <name type="scientific">Helobdella robusta</name>
    <name type="common">Californian leech</name>
    <dbReference type="NCBI Taxonomy" id="6412"/>
    <lineage>
        <taxon>Eukaryota</taxon>
        <taxon>Metazoa</taxon>
        <taxon>Spiralia</taxon>
        <taxon>Lophotrochozoa</taxon>
        <taxon>Annelida</taxon>
        <taxon>Clitellata</taxon>
        <taxon>Hirudinea</taxon>
        <taxon>Rhynchobdellida</taxon>
        <taxon>Glossiphoniidae</taxon>
        <taxon>Helobdella</taxon>
    </lineage>
</organism>
<dbReference type="RefSeq" id="XP_009030028.1">
    <property type="nucleotide sequence ID" value="XM_009031780.1"/>
</dbReference>
<dbReference type="InterPro" id="IPR016186">
    <property type="entry name" value="C-type_lectin-like/link_sf"/>
</dbReference>
<evidence type="ECO:0000313" key="4">
    <source>
        <dbReference type="EnsemblMetazoa" id="HelroP182017"/>
    </source>
</evidence>
<dbReference type="EMBL" id="AMQM01007934">
    <property type="status" value="NOT_ANNOTATED_CDS"/>
    <property type="molecule type" value="Genomic_DNA"/>
</dbReference>
<dbReference type="PROSITE" id="PS50041">
    <property type="entry name" value="C_TYPE_LECTIN_2"/>
    <property type="match status" value="1"/>
</dbReference>
<dbReference type="SUPFAM" id="SSF56436">
    <property type="entry name" value="C-type lectin-like"/>
    <property type="match status" value="1"/>
</dbReference>
<sequence length="265" mass="30048">MSPCSFLQFIMSCFIIYCNFKVESFDQRVYHIASNSNVDVIDVRHNFSTFPSKSDLRTGVLSRNACSILCSLNTLFACKGFEYSKETKECKLVSGFLSGVSTGDNLTRYRLKEVCPQGTTYASSIKSCLILKTTKMTWSDARDACNGMQLNFHPITLDTPEANLALRTLLISLPSTTTSGCQNWADWTVWTSGRTLLSSRPNFFWQPYKDGTIFSIVGYKNWSSGQPDFLYYTGYGCLHPFLDTFEWDDVSCDCMWCVVCQLDLY</sequence>
<dbReference type="GO" id="GO:0038187">
    <property type="term" value="F:pattern recognition receptor activity"/>
    <property type="evidence" value="ECO:0000318"/>
    <property type="project" value="GO_Central"/>
</dbReference>
<evidence type="ECO:0000256" key="1">
    <source>
        <dbReference type="ARBA" id="ARBA00023157"/>
    </source>
</evidence>
<dbReference type="Gene3D" id="3.10.100.10">
    <property type="entry name" value="Mannose-Binding Protein A, subunit A"/>
    <property type="match status" value="1"/>
</dbReference>